<dbReference type="InterPro" id="IPR018108">
    <property type="entry name" value="MCP_transmembrane"/>
</dbReference>
<dbReference type="GO" id="GO:0005743">
    <property type="term" value="C:mitochondrial inner membrane"/>
    <property type="evidence" value="ECO:0007669"/>
    <property type="project" value="UniProtKB-SubCell"/>
</dbReference>
<evidence type="ECO:0000256" key="2">
    <source>
        <dbReference type="ARBA" id="ARBA00006375"/>
    </source>
</evidence>
<keyword evidence="9 16" id="KW-1133">Transmembrane helix</keyword>
<dbReference type="PANTHER" id="PTHR45635:SF14">
    <property type="entry name" value="ADP_ATP TRANSLOCASE"/>
    <property type="match status" value="1"/>
</dbReference>
<feature type="transmembrane region" description="Helical" evidence="16">
    <location>
        <begin position="293"/>
        <end position="311"/>
    </location>
</feature>
<keyword evidence="4 15" id="KW-0813">Transport</keyword>
<dbReference type="PROSITE" id="PS50920">
    <property type="entry name" value="SOLCAR"/>
    <property type="match status" value="3"/>
</dbReference>
<dbReference type="EMBL" id="CCKQ01015172">
    <property type="protein sequence ID" value="CDW86972.1"/>
    <property type="molecule type" value="Genomic_DNA"/>
</dbReference>
<name>A0A078B0T9_STYLE</name>
<accession>A0A078B0T9</accession>
<dbReference type="PRINTS" id="PR00926">
    <property type="entry name" value="MITOCARRIER"/>
</dbReference>
<dbReference type="GO" id="GO:1990544">
    <property type="term" value="P:mitochondrial ATP transmembrane transport"/>
    <property type="evidence" value="ECO:0007669"/>
    <property type="project" value="InterPro"/>
</dbReference>
<evidence type="ECO:0000256" key="11">
    <source>
        <dbReference type="ARBA" id="ARBA00023136"/>
    </source>
</evidence>
<dbReference type="PANTHER" id="PTHR45635">
    <property type="entry name" value="ADP,ATP CARRIER PROTEIN 1-RELATED-RELATED"/>
    <property type="match status" value="1"/>
</dbReference>
<protein>
    <recommendedName>
        <fullName evidence="16">ADP/ATP translocase</fullName>
    </recommendedName>
    <alternativeName>
        <fullName evidence="16">ADP,ATP carrier protein</fullName>
    </alternativeName>
</protein>
<dbReference type="InterPro" id="IPR002113">
    <property type="entry name" value="ADT_euk_type"/>
</dbReference>
<evidence type="ECO:0000256" key="16">
    <source>
        <dbReference type="RuleBase" id="RU368008"/>
    </source>
</evidence>
<feature type="transmembrane region" description="Helical" evidence="16">
    <location>
        <begin position="190"/>
        <end position="211"/>
    </location>
</feature>
<evidence type="ECO:0000256" key="3">
    <source>
        <dbReference type="ARBA" id="ARBA00011245"/>
    </source>
</evidence>
<gene>
    <name evidence="17" type="primary">Contig9064.g9697</name>
    <name evidence="17" type="ORF">STYLEM_16073</name>
</gene>
<evidence type="ECO:0000256" key="10">
    <source>
        <dbReference type="ARBA" id="ARBA00023128"/>
    </source>
</evidence>
<feature type="transmembrane region" description="Helical" evidence="16">
    <location>
        <begin position="31"/>
        <end position="48"/>
    </location>
</feature>
<dbReference type="OrthoDB" id="425243at2759"/>
<feature type="repeat" description="Solcar" evidence="14">
    <location>
        <begin position="226"/>
        <end position="313"/>
    </location>
</feature>
<keyword evidence="5" id="KW-0050">Antiport</keyword>
<dbReference type="GO" id="GO:0140021">
    <property type="term" value="P:mitochondrial ADP transmembrane transport"/>
    <property type="evidence" value="ECO:0007669"/>
    <property type="project" value="InterPro"/>
</dbReference>
<evidence type="ECO:0000256" key="4">
    <source>
        <dbReference type="ARBA" id="ARBA00022448"/>
    </source>
</evidence>
<feature type="transmembrane region" description="Helical" evidence="16">
    <location>
        <begin position="89"/>
        <end position="110"/>
    </location>
</feature>
<evidence type="ECO:0000256" key="12">
    <source>
        <dbReference type="ARBA" id="ARBA00024143"/>
    </source>
</evidence>
<reference evidence="17 18" key="1">
    <citation type="submission" date="2014-06" db="EMBL/GenBank/DDBJ databases">
        <authorList>
            <person name="Swart Estienne"/>
        </authorList>
    </citation>
    <scope>NUCLEOTIDE SEQUENCE [LARGE SCALE GENOMIC DNA]</scope>
    <source>
        <strain evidence="17 18">130c</strain>
    </source>
</reference>
<evidence type="ECO:0000256" key="6">
    <source>
        <dbReference type="ARBA" id="ARBA00022692"/>
    </source>
</evidence>
<evidence type="ECO:0000313" key="17">
    <source>
        <dbReference type="EMBL" id="CDW86972.1"/>
    </source>
</evidence>
<keyword evidence="10" id="KW-0496">Mitochondrion</keyword>
<dbReference type="SUPFAM" id="SSF103506">
    <property type="entry name" value="Mitochondrial carrier"/>
    <property type="match status" value="1"/>
</dbReference>
<sequence length="321" mass="37279">MTDKGNSQTKQPTQASIVQRNKLLRRQVRDYIIKMSGFIISVTYLAPLDRIQKLLQVQNVNSLIPPDQRYKGFMDCVYKVYRDQGLLSFWRGNLASITSSSFGLLLTMIFKNKLNKLNGSETFMADHKNLIRLMINGGISGVLSQLFVYPLYIVKTRLQTDVGTAPKNREFYNMNDCIDKLYQKEGLRTFYTGFSLFLLKNFIYKGIFFGLQDFYLNNKANRKEQISQIENFKVASIIVFITETTCYPLSLILNRLIVQQGKSDKLFSSILQCINWTMKNEGLIGFYRGILPLYVKTYNSSILVLLYNYYYQTQLPNRKLL</sequence>
<comment type="subcellular location">
    <subcellularLocation>
        <location evidence="16">Membrane</location>
        <topology evidence="16">Multi-pass membrane protein</topology>
    </subcellularLocation>
    <subcellularLocation>
        <location evidence="1">Mitochondrion inner membrane</location>
        <topology evidence="1">Multi-pass membrane protein</topology>
    </subcellularLocation>
</comment>
<dbReference type="InterPro" id="IPR002067">
    <property type="entry name" value="MCP"/>
</dbReference>
<evidence type="ECO:0000256" key="5">
    <source>
        <dbReference type="ARBA" id="ARBA00022449"/>
    </source>
</evidence>
<feature type="transmembrane region" description="Helical" evidence="16">
    <location>
        <begin position="130"/>
        <end position="152"/>
    </location>
</feature>
<dbReference type="Pfam" id="PF00153">
    <property type="entry name" value="Mito_carr"/>
    <property type="match status" value="3"/>
</dbReference>
<evidence type="ECO:0000256" key="8">
    <source>
        <dbReference type="ARBA" id="ARBA00022792"/>
    </source>
</evidence>
<evidence type="ECO:0000256" key="15">
    <source>
        <dbReference type="RuleBase" id="RU000488"/>
    </source>
</evidence>
<feature type="repeat" description="Solcar" evidence="14">
    <location>
        <begin position="128"/>
        <end position="218"/>
    </location>
</feature>
<evidence type="ECO:0000256" key="7">
    <source>
        <dbReference type="ARBA" id="ARBA00022737"/>
    </source>
</evidence>
<keyword evidence="8" id="KW-0999">Mitochondrion inner membrane</keyword>
<dbReference type="AlphaFoldDB" id="A0A078B0T9"/>
<evidence type="ECO:0000256" key="1">
    <source>
        <dbReference type="ARBA" id="ARBA00004448"/>
    </source>
</evidence>
<dbReference type="InterPro" id="IPR023395">
    <property type="entry name" value="MCP_dom_sf"/>
</dbReference>
<keyword evidence="18" id="KW-1185">Reference proteome</keyword>
<keyword evidence="6 14" id="KW-0812">Transmembrane</keyword>
<dbReference type="GO" id="GO:0005471">
    <property type="term" value="F:ATP:ADP antiporter activity"/>
    <property type="evidence" value="ECO:0007669"/>
    <property type="project" value="UniProtKB-UniRule"/>
</dbReference>
<evidence type="ECO:0000256" key="14">
    <source>
        <dbReference type="PROSITE-ProRule" id="PRU00282"/>
    </source>
</evidence>
<proteinExistence type="inferred from homology"/>
<comment type="function">
    <text evidence="13">ADP:ATP antiporter that mediates import of ADP into the mitochondrial matrix for ATP synthesis, and export of ATP out to fuel the cell. Cycles between the cytoplasmic-open state (c-state) and the matrix-open state (m-state): operates by the alternating access mechanism with a single substrate-binding site intermittently exposed to either the cytosolic (c-state) or matrix (m-state) side of the inner mitochondrial membrane.</text>
</comment>
<dbReference type="Proteomes" id="UP000039865">
    <property type="component" value="Unassembled WGS sequence"/>
</dbReference>
<feature type="repeat" description="Solcar" evidence="14">
    <location>
        <begin position="25"/>
        <end position="117"/>
    </location>
</feature>
<dbReference type="OMA" id="FITETTC"/>
<comment type="subunit">
    <text evidence="3 16">Monomer.</text>
</comment>
<comment type="catalytic activity">
    <reaction evidence="12">
        <text>ADP(in) + ATP(out) = ADP(out) + ATP(in)</text>
        <dbReference type="Rhea" id="RHEA:34999"/>
        <dbReference type="ChEBI" id="CHEBI:30616"/>
        <dbReference type="ChEBI" id="CHEBI:456216"/>
    </reaction>
    <physiologicalReaction direction="left-to-right" evidence="12">
        <dbReference type="Rhea" id="RHEA:35000"/>
    </physiologicalReaction>
</comment>
<dbReference type="Gene3D" id="1.50.40.10">
    <property type="entry name" value="Mitochondrial carrier domain"/>
    <property type="match status" value="1"/>
</dbReference>
<evidence type="ECO:0000256" key="9">
    <source>
        <dbReference type="ARBA" id="ARBA00022989"/>
    </source>
</evidence>
<keyword evidence="7" id="KW-0677">Repeat</keyword>
<comment type="function">
    <text evidence="16">Catalyzes the exchange of ADP and ATP across the membrane.</text>
</comment>
<keyword evidence="11 14" id="KW-0472">Membrane</keyword>
<evidence type="ECO:0000256" key="13">
    <source>
        <dbReference type="ARBA" id="ARBA00045250"/>
    </source>
</evidence>
<comment type="similarity">
    <text evidence="2 15">Belongs to the mitochondrial carrier (TC 2.A.29) family.</text>
</comment>
<feature type="transmembrane region" description="Helical" evidence="16">
    <location>
        <begin position="232"/>
        <end position="253"/>
    </location>
</feature>
<evidence type="ECO:0000313" key="18">
    <source>
        <dbReference type="Proteomes" id="UP000039865"/>
    </source>
</evidence>
<dbReference type="InParanoid" id="A0A078B0T9"/>
<organism evidence="17 18">
    <name type="scientific">Stylonychia lemnae</name>
    <name type="common">Ciliate</name>
    <dbReference type="NCBI Taxonomy" id="5949"/>
    <lineage>
        <taxon>Eukaryota</taxon>
        <taxon>Sar</taxon>
        <taxon>Alveolata</taxon>
        <taxon>Ciliophora</taxon>
        <taxon>Intramacronucleata</taxon>
        <taxon>Spirotrichea</taxon>
        <taxon>Stichotrichia</taxon>
        <taxon>Sporadotrichida</taxon>
        <taxon>Oxytrichidae</taxon>
        <taxon>Stylonychinae</taxon>
        <taxon>Stylonychia</taxon>
    </lineage>
</organism>